<protein>
    <submittedName>
        <fullName evidence="1">Uncharacterized protein</fullName>
    </submittedName>
</protein>
<sequence length="145" mass="15846">VFIFHSDPTIQLFILPSSPSPLLTSISLTFLSSPLPAHSTERAGMIQITARGEGHQHVALSRGGGSTSPGLAPRFAMCAFVNTVYVCVRACSNDYCVRMCVCTCQPALEGTHTCISYVDRDMACMRRYVEVYRTSTHVRSGPQGW</sequence>
<organism evidence="1 2">
    <name type="scientific">Trichoderma ghanense</name>
    <dbReference type="NCBI Taxonomy" id="65468"/>
    <lineage>
        <taxon>Eukaryota</taxon>
        <taxon>Fungi</taxon>
        <taxon>Dikarya</taxon>
        <taxon>Ascomycota</taxon>
        <taxon>Pezizomycotina</taxon>
        <taxon>Sordariomycetes</taxon>
        <taxon>Hypocreomycetidae</taxon>
        <taxon>Hypocreales</taxon>
        <taxon>Hypocreaceae</taxon>
        <taxon>Trichoderma</taxon>
    </lineage>
</organism>
<gene>
    <name evidence="1" type="ORF">CCMA1212_005539</name>
</gene>
<reference evidence="1 2" key="1">
    <citation type="submission" date="2018-01" db="EMBL/GenBank/DDBJ databases">
        <title>Genome characterization of the sugarcane-associated fungus Trichoderma ghanense CCMA-1212 and their application in lignocelulose bioconversion.</title>
        <authorList>
            <person name="Steindorff A.S."/>
            <person name="Mendes T.D."/>
            <person name="Vilela E.S.D."/>
            <person name="Rodrigues D.S."/>
            <person name="Formighieri E.F."/>
            <person name="Melo I.S."/>
            <person name="Favaro L.C.L."/>
        </authorList>
    </citation>
    <scope>NUCLEOTIDE SEQUENCE [LARGE SCALE GENOMIC DNA]</scope>
    <source>
        <strain evidence="1 2">CCMA-1212</strain>
    </source>
</reference>
<feature type="non-terminal residue" evidence="1">
    <location>
        <position position="1"/>
    </location>
</feature>
<dbReference type="Proteomes" id="UP001642720">
    <property type="component" value="Unassembled WGS sequence"/>
</dbReference>
<accession>A0ABY2H4S7</accession>
<dbReference type="GeneID" id="300577246"/>
<keyword evidence="2" id="KW-1185">Reference proteome</keyword>
<name>A0ABY2H4S7_9HYPO</name>
<evidence type="ECO:0000313" key="2">
    <source>
        <dbReference type="Proteomes" id="UP001642720"/>
    </source>
</evidence>
<proteinExistence type="predicted"/>
<dbReference type="EMBL" id="PPTA01000006">
    <property type="protein sequence ID" value="TFB03066.1"/>
    <property type="molecule type" value="Genomic_DNA"/>
</dbReference>
<evidence type="ECO:0000313" key="1">
    <source>
        <dbReference type="EMBL" id="TFB03066.1"/>
    </source>
</evidence>
<comment type="caution">
    <text evidence="1">The sequence shown here is derived from an EMBL/GenBank/DDBJ whole genome shotgun (WGS) entry which is preliminary data.</text>
</comment>
<dbReference type="RefSeq" id="XP_073559267.1">
    <property type="nucleotide sequence ID" value="XM_073702796.1"/>
</dbReference>